<reference evidence="3 4" key="1">
    <citation type="submission" date="2020-08" db="EMBL/GenBank/DDBJ databases">
        <title>Genome public.</title>
        <authorList>
            <person name="Liu C."/>
            <person name="Sun Q."/>
        </authorList>
    </citation>
    <scope>NUCLEOTIDE SEQUENCE [LARGE SCALE GENOMIC DNA]</scope>
    <source>
        <strain evidence="3 4">BX1</strain>
    </source>
</reference>
<accession>A0ABR7NLH6</accession>
<comment type="caution">
    <text evidence="3">The sequence shown here is derived from an EMBL/GenBank/DDBJ whole genome shotgun (WGS) entry which is preliminary data.</text>
</comment>
<sequence>MNKTSFKKVLTMLLAAGILTTGCASGTSSAPAESTVPAAAAAPASSFAAASEASSEAEPTVSGDLMVYTSAEDAFMTEVLNRFNAKYPDANAQYFRSGTEEVISKLKAEKMAGSVQADLIMVSDGPTFESLKADGLLSAYESPELANIYTEYVDPERMYYGTFPAAMGIMFNTTMVSEAPTGWKDLISEAAKDNAIMPSPLYSGTACNALLELTRTEGIGWEFYQSMYDNGMAVVNGNGGVVNSVSAGEKAYGIVCDSNALAAAAKGSPVGFIYPEEGVPATADPIGILADAKNRPAAEAFLDFMLSEEIQTLGRDLIGKCPVRKGIEGPDGSMPLEERTTLISDAKKLSEARDADKETFKEMFKQ</sequence>
<dbReference type="PANTHER" id="PTHR30006">
    <property type="entry name" value="THIAMINE-BINDING PERIPLASMIC PROTEIN-RELATED"/>
    <property type="match status" value="1"/>
</dbReference>
<dbReference type="EMBL" id="JACRTB010000025">
    <property type="protein sequence ID" value="MBC8577268.1"/>
    <property type="molecule type" value="Genomic_DNA"/>
</dbReference>
<organism evidence="3 4">
    <name type="scientific">Yanshouia hominis</name>
    <dbReference type="NCBI Taxonomy" id="2763673"/>
    <lineage>
        <taxon>Bacteria</taxon>
        <taxon>Bacillati</taxon>
        <taxon>Bacillota</taxon>
        <taxon>Clostridia</taxon>
        <taxon>Eubacteriales</taxon>
        <taxon>Oscillospiraceae</taxon>
        <taxon>Yanshouia</taxon>
    </lineage>
</organism>
<dbReference type="Pfam" id="PF13343">
    <property type="entry name" value="SBP_bac_6"/>
    <property type="match status" value="1"/>
</dbReference>
<dbReference type="RefSeq" id="WP_262400730.1">
    <property type="nucleotide sequence ID" value="NZ_JACRTB010000025.1"/>
</dbReference>
<dbReference type="SUPFAM" id="SSF53850">
    <property type="entry name" value="Periplasmic binding protein-like II"/>
    <property type="match status" value="1"/>
</dbReference>
<feature type="chain" id="PRO_5047051022" evidence="2">
    <location>
        <begin position="25"/>
        <end position="366"/>
    </location>
</feature>
<protein>
    <submittedName>
        <fullName evidence="3">Extracellular solute-binding protein</fullName>
    </submittedName>
</protein>
<feature type="signal peptide" evidence="2">
    <location>
        <begin position="1"/>
        <end position="24"/>
    </location>
</feature>
<dbReference type="PROSITE" id="PS51257">
    <property type="entry name" value="PROKAR_LIPOPROTEIN"/>
    <property type="match status" value="1"/>
</dbReference>
<evidence type="ECO:0000313" key="4">
    <source>
        <dbReference type="Proteomes" id="UP000658131"/>
    </source>
</evidence>
<name>A0ABR7NLH6_9FIRM</name>
<dbReference type="InterPro" id="IPR026045">
    <property type="entry name" value="Ferric-bd"/>
</dbReference>
<keyword evidence="1 2" id="KW-0732">Signal</keyword>
<dbReference type="Gene3D" id="3.40.190.10">
    <property type="entry name" value="Periplasmic binding protein-like II"/>
    <property type="match status" value="2"/>
</dbReference>
<keyword evidence="4" id="KW-1185">Reference proteome</keyword>
<gene>
    <name evidence="3" type="ORF">H8717_12725</name>
</gene>
<dbReference type="Proteomes" id="UP000658131">
    <property type="component" value="Unassembled WGS sequence"/>
</dbReference>
<evidence type="ECO:0000256" key="1">
    <source>
        <dbReference type="ARBA" id="ARBA00022729"/>
    </source>
</evidence>
<evidence type="ECO:0000313" key="3">
    <source>
        <dbReference type="EMBL" id="MBC8577268.1"/>
    </source>
</evidence>
<evidence type="ECO:0000256" key="2">
    <source>
        <dbReference type="SAM" id="SignalP"/>
    </source>
</evidence>
<proteinExistence type="predicted"/>
<dbReference type="PIRSF" id="PIRSF002825">
    <property type="entry name" value="CfbpA"/>
    <property type="match status" value="1"/>
</dbReference>